<feature type="signal peptide" evidence="1">
    <location>
        <begin position="1"/>
        <end position="21"/>
    </location>
</feature>
<dbReference type="Proteomes" id="UP000825935">
    <property type="component" value="Chromosome 10"/>
</dbReference>
<evidence type="ECO:0000313" key="3">
    <source>
        <dbReference type="Proteomes" id="UP000825935"/>
    </source>
</evidence>
<keyword evidence="3" id="KW-1185">Reference proteome</keyword>
<reference evidence="2" key="1">
    <citation type="submission" date="2021-08" db="EMBL/GenBank/DDBJ databases">
        <title>WGS assembly of Ceratopteris richardii.</title>
        <authorList>
            <person name="Marchant D.B."/>
            <person name="Chen G."/>
            <person name="Jenkins J."/>
            <person name="Shu S."/>
            <person name="Leebens-Mack J."/>
            <person name="Grimwood J."/>
            <person name="Schmutz J."/>
            <person name="Soltis P."/>
            <person name="Soltis D."/>
            <person name="Chen Z.-H."/>
        </authorList>
    </citation>
    <scope>NUCLEOTIDE SEQUENCE</scope>
    <source>
        <strain evidence="2">Whitten #5841</strain>
        <tissue evidence="2">Leaf</tissue>
    </source>
</reference>
<accession>A0A8T2TUI1</accession>
<protein>
    <submittedName>
        <fullName evidence="2">Uncharacterized protein</fullName>
    </submittedName>
</protein>
<sequence>MIYVSLCCRFGSLCILCTAWSSFCSHLSKDVCWPGFNLQQNVISFSTHMNSKLS</sequence>
<feature type="chain" id="PRO_5035751088" evidence="1">
    <location>
        <begin position="22"/>
        <end position="54"/>
    </location>
</feature>
<name>A0A8T2TUI1_CERRI</name>
<evidence type="ECO:0000256" key="1">
    <source>
        <dbReference type="SAM" id="SignalP"/>
    </source>
</evidence>
<keyword evidence="1" id="KW-0732">Signal</keyword>
<proteinExistence type="predicted"/>
<organism evidence="2 3">
    <name type="scientific">Ceratopteris richardii</name>
    <name type="common">Triangle waterfern</name>
    <dbReference type="NCBI Taxonomy" id="49495"/>
    <lineage>
        <taxon>Eukaryota</taxon>
        <taxon>Viridiplantae</taxon>
        <taxon>Streptophyta</taxon>
        <taxon>Embryophyta</taxon>
        <taxon>Tracheophyta</taxon>
        <taxon>Polypodiopsida</taxon>
        <taxon>Polypodiidae</taxon>
        <taxon>Polypodiales</taxon>
        <taxon>Pteridineae</taxon>
        <taxon>Pteridaceae</taxon>
        <taxon>Parkerioideae</taxon>
        <taxon>Ceratopteris</taxon>
    </lineage>
</organism>
<dbReference type="AlphaFoldDB" id="A0A8T2TUI1"/>
<comment type="caution">
    <text evidence="2">The sequence shown here is derived from an EMBL/GenBank/DDBJ whole genome shotgun (WGS) entry which is preliminary data.</text>
</comment>
<evidence type="ECO:0000313" key="2">
    <source>
        <dbReference type="EMBL" id="KAH7427321.1"/>
    </source>
</evidence>
<gene>
    <name evidence="2" type="ORF">KP509_10G038900</name>
</gene>
<dbReference type="EMBL" id="CM035415">
    <property type="protein sequence ID" value="KAH7427321.1"/>
    <property type="molecule type" value="Genomic_DNA"/>
</dbReference>